<dbReference type="EMBL" id="OZ019896">
    <property type="protein sequence ID" value="CAK9224359.1"/>
    <property type="molecule type" value="Genomic_DNA"/>
</dbReference>
<evidence type="ECO:0000313" key="2">
    <source>
        <dbReference type="EMBL" id="CAK9224359.1"/>
    </source>
</evidence>
<feature type="transmembrane region" description="Helical" evidence="1">
    <location>
        <begin position="15"/>
        <end position="41"/>
    </location>
</feature>
<protein>
    <submittedName>
        <fullName evidence="2">Uncharacterized protein</fullName>
    </submittedName>
</protein>
<dbReference type="Proteomes" id="UP001497512">
    <property type="component" value="Chromosome 4"/>
</dbReference>
<keyword evidence="1" id="KW-0812">Transmembrane</keyword>
<keyword evidence="3" id="KW-1185">Reference proteome</keyword>
<keyword evidence="1" id="KW-0472">Membrane</keyword>
<proteinExistence type="predicted"/>
<dbReference type="PANTHER" id="PTHR37213:SF1">
    <property type="entry name" value="SUBTILISIN-LIKE PROTEASE"/>
    <property type="match status" value="1"/>
</dbReference>
<reference evidence="2" key="1">
    <citation type="submission" date="2024-02" db="EMBL/GenBank/DDBJ databases">
        <authorList>
            <consortium name="ELIXIR-Norway"/>
            <consortium name="Elixir Norway"/>
        </authorList>
    </citation>
    <scope>NUCLEOTIDE SEQUENCE</scope>
</reference>
<dbReference type="PANTHER" id="PTHR37213">
    <property type="entry name" value="SUBTILISIN-LIKE PROTEASE"/>
    <property type="match status" value="1"/>
</dbReference>
<accession>A0ABP0UN18</accession>
<name>A0ABP0UN18_9BRYO</name>
<evidence type="ECO:0000256" key="1">
    <source>
        <dbReference type="SAM" id="Phobius"/>
    </source>
</evidence>
<evidence type="ECO:0000313" key="3">
    <source>
        <dbReference type="Proteomes" id="UP001497512"/>
    </source>
</evidence>
<organism evidence="2 3">
    <name type="scientific">Sphagnum troendelagicum</name>
    <dbReference type="NCBI Taxonomy" id="128251"/>
    <lineage>
        <taxon>Eukaryota</taxon>
        <taxon>Viridiplantae</taxon>
        <taxon>Streptophyta</taxon>
        <taxon>Embryophyta</taxon>
        <taxon>Bryophyta</taxon>
        <taxon>Sphagnophytina</taxon>
        <taxon>Sphagnopsida</taxon>
        <taxon>Sphagnales</taxon>
        <taxon>Sphagnaceae</taxon>
        <taxon>Sphagnum</taxon>
    </lineage>
</organism>
<gene>
    <name evidence="2" type="ORF">CSSPTR1EN2_LOCUS17292</name>
</gene>
<sequence>MARGLPSGKFRQRVVAVFGGLMGAQNLAAWGVAGVVAYYLWIKPERDLKEEQEARAAALRMETDRQAYVERKRSMADSQDPRH</sequence>
<keyword evidence="1" id="KW-1133">Transmembrane helix</keyword>